<proteinExistence type="predicted"/>
<comment type="caution">
    <text evidence="1">The sequence shown here is derived from an EMBL/GenBank/DDBJ whole genome shotgun (WGS) entry which is preliminary data.</text>
</comment>
<dbReference type="RefSeq" id="WP_065824075.1">
    <property type="nucleotide sequence ID" value="NZ_CAWMQZ010000134.1"/>
</dbReference>
<dbReference type="Proteomes" id="UP000093476">
    <property type="component" value="Unassembled WGS sequence"/>
</dbReference>
<evidence type="ECO:0000313" key="2">
    <source>
        <dbReference type="Proteomes" id="UP000093476"/>
    </source>
</evidence>
<organism evidence="1 2">
    <name type="scientific">Photorhabdus australis subsp. thailandensis</name>
    <dbReference type="NCBI Taxonomy" id="2805096"/>
    <lineage>
        <taxon>Bacteria</taxon>
        <taxon>Pseudomonadati</taxon>
        <taxon>Pseudomonadota</taxon>
        <taxon>Gammaproteobacteria</taxon>
        <taxon>Enterobacterales</taxon>
        <taxon>Morganellaceae</taxon>
        <taxon>Photorhabdus</taxon>
    </lineage>
</organism>
<name>A0A1C0U0M2_9GAMM</name>
<protein>
    <submittedName>
        <fullName evidence="1">Uncharacterized protein</fullName>
    </submittedName>
</protein>
<dbReference type="AlphaFoldDB" id="A0A1C0U0M2"/>
<dbReference type="PATRIC" id="fig|286156.4.peg.3830"/>
<reference evidence="1 2" key="1">
    <citation type="submission" date="2015-12" db="EMBL/GenBank/DDBJ databases">
        <title>Genome comparisons provide insights into the role of secondary metabolites in the pathogenic phase of the Photorhabdus life cycle.</title>
        <authorList>
            <person name="Tobias N.J."/>
            <person name="Mishra B."/>
            <person name="Gupta D.K."/>
            <person name="Thines M."/>
            <person name="Stinear T.P."/>
            <person name="Bode H.B."/>
        </authorList>
    </citation>
    <scope>NUCLEOTIDE SEQUENCE [LARGE SCALE GENOMIC DNA]</scope>
    <source>
        <strain evidence="1 2">PB68.1</strain>
    </source>
</reference>
<keyword evidence="2" id="KW-1185">Reference proteome</keyword>
<sequence length="213" mass="24599">MSKLHKGMSEEAFDNGYFYAAELRQFAKSLGITLGNLKKNELELHVRSRLFGYSGDLPIAIPNKRDRAGRDLLTLKSLVINYIGDKQTKNFLLEQVSRRYGPLPDKSGQWYWLNHWRKMQIANNNKITYGDLVEHLASLRQQEGRLPQIPSACLNNFISDFIADPENKGKGKKQALEIWQNLKEKNSPKTYLAYKQNKNLLDEKIELFIGIKD</sequence>
<evidence type="ECO:0000313" key="1">
    <source>
        <dbReference type="EMBL" id="OCQ51435.1"/>
    </source>
</evidence>
<gene>
    <name evidence="1" type="ORF">Ppb6_03352</name>
</gene>
<accession>A0A1C0U0M2</accession>
<dbReference type="EMBL" id="LOMY01000134">
    <property type="protein sequence ID" value="OCQ51435.1"/>
    <property type="molecule type" value="Genomic_DNA"/>
</dbReference>